<comment type="similarity">
    <text evidence="1">Belongs to the DedA family.</text>
</comment>
<evidence type="ECO:0000313" key="4">
    <source>
        <dbReference type="EMBL" id="KOY17129.1"/>
    </source>
</evidence>
<dbReference type="GeneID" id="97131327"/>
<keyword evidence="2" id="KW-0472">Membrane</keyword>
<dbReference type="Pfam" id="PF09335">
    <property type="entry name" value="VTT_dom"/>
    <property type="match status" value="1"/>
</dbReference>
<dbReference type="InterPro" id="IPR032816">
    <property type="entry name" value="VTT_dom"/>
</dbReference>
<keyword evidence="5" id="KW-1185">Reference proteome</keyword>
<feature type="transmembrane region" description="Helical" evidence="2">
    <location>
        <begin position="12"/>
        <end position="29"/>
    </location>
</feature>
<evidence type="ECO:0000256" key="2">
    <source>
        <dbReference type="SAM" id="Phobius"/>
    </source>
</evidence>
<dbReference type="GO" id="GO:0005886">
    <property type="term" value="C:plasma membrane"/>
    <property type="evidence" value="ECO:0007669"/>
    <property type="project" value="TreeGrafter"/>
</dbReference>
<dbReference type="RefSeq" id="WP_053780148.1">
    <property type="nucleotide sequence ID" value="NZ_LITU01000045.1"/>
</dbReference>
<evidence type="ECO:0000256" key="1">
    <source>
        <dbReference type="ARBA" id="ARBA00010792"/>
    </source>
</evidence>
<evidence type="ECO:0000259" key="3">
    <source>
        <dbReference type="Pfam" id="PF09335"/>
    </source>
</evidence>
<comment type="caution">
    <text evidence="4">The sequence shown here is derived from an EMBL/GenBank/DDBJ whole genome shotgun (WGS) entry which is preliminary data.</text>
</comment>
<gene>
    <name evidence="4" type="ORF">AMS66_07175</name>
</gene>
<feature type="transmembrane region" description="Helical" evidence="2">
    <location>
        <begin position="135"/>
        <end position="159"/>
    </location>
</feature>
<sequence>MEFAREFIGQYGYFAIYGLLALGVIGMPIPDEVMMTFVGYLASISVLNYSVSIVVSFGGAFTGGLLSYTIGKKAGRPLVEKYGKWVGVNAKRLGRVESWFLKYGYWSIILGYFIPGIRHLMCCFSGISRMAIGRYVLVSSIGAFIWCVVFISIGFYVGVLT</sequence>
<dbReference type="EMBL" id="LITU01000045">
    <property type="protein sequence ID" value="KOY17129.1"/>
    <property type="molecule type" value="Genomic_DNA"/>
</dbReference>
<accession>A0A0M9BR55</accession>
<keyword evidence="2" id="KW-0812">Transmembrane</keyword>
<dbReference type="AlphaFoldDB" id="A0A0M9BR55"/>
<dbReference type="InterPro" id="IPR051311">
    <property type="entry name" value="DedA_domain"/>
</dbReference>
<proteinExistence type="inferred from homology"/>
<feature type="transmembrane region" description="Helical" evidence="2">
    <location>
        <begin position="49"/>
        <end position="71"/>
    </location>
</feature>
<dbReference type="OrthoDB" id="9782291at2"/>
<dbReference type="PANTHER" id="PTHR42709">
    <property type="entry name" value="ALKALINE PHOSPHATASE LIKE PROTEIN"/>
    <property type="match status" value="1"/>
</dbReference>
<dbReference type="PATRIC" id="fig|1705561.3.peg.1168"/>
<reference evidence="4 5" key="1">
    <citation type="submission" date="2015-08" db="EMBL/GenBank/DDBJ databases">
        <title>Draft genome sequence of cellulolytic and xylanolytic Paenibacillus sp. A59, isolated from a decaying forest soil from Patagonia, Argentina.</title>
        <authorList>
            <person name="Ghio S."/>
            <person name="Caceres A.M."/>
            <person name="Talia P."/>
            <person name="Grasso D."/>
            <person name="Campos E."/>
        </authorList>
    </citation>
    <scope>NUCLEOTIDE SEQUENCE [LARGE SCALE GENOMIC DNA]</scope>
    <source>
        <strain evidence="4 5">A59</strain>
    </source>
</reference>
<dbReference type="Proteomes" id="UP000037688">
    <property type="component" value="Unassembled WGS sequence"/>
</dbReference>
<name>A0A0M9BR55_9BACL</name>
<organism evidence="4 5">
    <name type="scientific">Paenibacillus xylanivorans</name>
    <dbReference type="NCBI Taxonomy" id="1705561"/>
    <lineage>
        <taxon>Bacteria</taxon>
        <taxon>Bacillati</taxon>
        <taxon>Bacillota</taxon>
        <taxon>Bacilli</taxon>
        <taxon>Bacillales</taxon>
        <taxon>Paenibacillaceae</taxon>
        <taxon>Paenibacillus</taxon>
    </lineage>
</organism>
<keyword evidence="2" id="KW-1133">Transmembrane helix</keyword>
<protein>
    <recommendedName>
        <fullName evidence="3">VTT domain-containing protein</fullName>
    </recommendedName>
</protein>
<evidence type="ECO:0000313" key="5">
    <source>
        <dbReference type="Proteomes" id="UP000037688"/>
    </source>
</evidence>
<dbReference type="PANTHER" id="PTHR42709:SF9">
    <property type="entry name" value="ALKALINE PHOSPHATASE LIKE PROTEIN"/>
    <property type="match status" value="1"/>
</dbReference>
<feature type="domain" description="VTT" evidence="3">
    <location>
        <begin position="29"/>
        <end position="154"/>
    </location>
</feature>